<dbReference type="InterPro" id="IPR029055">
    <property type="entry name" value="Ntn_hydrolases_N"/>
</dbReference>
<dbReference type="EMBL" id="APNK01000001">
    <property type="protein sequence ID" value="KEZ79135.1"/>
    <property type="molecule type" value="Genomic_DNA"/>
</dbReference>
<dbReference type="GO" id="GO:0006751">
    <property type="term" value="P:glutathione catabolic process"/>
    <property type="evidence" value="ECO:0007669"/>
    <property type="project" value="UniProtKB-UniRule"/>
</dbReference>
<dbReference type="PATRIC" id="fig|1304275.5.peg.48"/>
<dbReference type="SUPFAM" id="SSF56235">
    <property type="entry name" value="N-terminal nucleophile aminohydrolases (Ntn hydrolases)"/>
    <property type="match status" value="1"/>
</dbReference>
<dbReference type="Gene3D" id="3.60.20.40">
    <property type="match status" value="1"/>
</dbReference>
<dbReference type="eggNOG" id="COG0405">
    <property type="taxonomic scope" value="Bacteria"/>
</dbReference>
<comment type="pathway">
    <text evidence="6">Sulfur metabolism; glutathione metabolism.</text>
</comment>
<dbReference type="InterPro" id="IPR043138">
    <property type="entry name" value="GGT_lsub"/>
</dbReference>
<keyword evidence="6 7" id="KW-0808">Transferase</keyword>
<dbReference type="InterPro" id="IPR000101">
    <property type="entry name" value="GGT_peptidase"/>
</dbReference>
<dbReference type="EC" id="3.4.19.13" evidence="6"/>
<dbReference type="RefSeq" id="WP_198024976.1">
    <property type="nucleotide sequence ID" value="NZ_APNK01000001.1"/>
</dbReference>
<dbReference type="Pfam" id="PF01019">
    <property type="entry name" value="G_glu_transpept"/>
    <property type="match status" value="1"/>
</dbReference>
<comment type="PTM">
    <text evidence="6">Cleaved by autocatalysis into a large and a small subunit.</text>
</comment>
<comment type="catalytic activity">
    <reaction evidence="3 6">
        <text>an N-terminal (5-L-glutamyl)-[peptide] + an alpha-amino acid = 5-L-glutamyl amino acid + an N-terminal L-alpha-aminoacyl-[peptide]</text>
        <dbReference type="Rhea" id="RHEA:23904"/>
        <dbReference type="Rhea" id="RHEA-COMP:9780"/>
        <dbReference type="Rhea" id="RHEA-COMP:9795"/>
        <dbReference type="ChEBI" id="CHEBI:77644"/>
        <dbReference type="ChEBI" id="CHEBI:78597"/>
        <dbReference type="ChEBI" id="CHEBI:78599"/>
        <dbReference type="ChEBI" id="CHEBI:78608"/>
        <dbReference type="EC" id="2.3.2.2"/>
    </reaction>
</comment>
<accession>A0A084IR01</accession>
<organism evidence="7 8">
    <name type="scientific">Salinisphaera hydrothermalis (strain C41B8)</name>
    <dbReference type="NCBI Taxonomy" id="1304275"/>
    <lineage>
        <taxon>Bacteria</taxon>
        <taxon>Pseudomonadati</taxon>
        <taxon>Pseudomonadota</taxon>
        <taxon>Gammaproteobacteria</taxon>
        <taxon>Salinisphaerales</taxon>
        <taxon>Salinisphaeraceae</taxon>
        <taxon>Salinisphaera</taxon>
    </lineage>
</organism>
<name>A0A084IR01_SALHC</name>
<dbReference type="EC" id="2.3.2.2" evidence="6"/>
<dbReference type="Gene3D" id="1.10.246.130">
    <property type="match status" value="1"/>
</dbReference>
<dbReference type="PRINTS" id="PR01210">
    <property type="entry name" value="GGTRANSPTASE"/>
</dbReference>
<comment type="caution">
    <text evidence="7">The sequence shown here is derived from an EMBL/GenBank/DDBJ whole genome shotgun (WGS) entry which is preliminary data.</text>
</comment>
<dbReference type="PANTHER" id="PTHR43881:SF1">
    <property type="entry name" value="GAMMA-GLUTAMYLTRANSPEPTIDASE (AFU_ORTHOLOGUE AFUA_4G13580)"/>
    <property type="match status" value="1"/>
</dbReference>
<dbReference type="InterPro" id="IPR043137">
    <property type="entry name" value="GGT_ssub_C"/>
</dbReference>
<proteinExistence type="inferred from homology"/>
<dbReference type="UniPathway" id="UPA00204"/>
<comment type="similarity">
    <text evidence="6">Belongs to the gamma-glutamyltransferase family.</text>
</comment>
<evidence type="ECO:0000313" key="7">
    <source>
        <dbReference type="EMBL" id="KEZ79135.1"/>
    </source>
</evidence>
<dbReference type="PANTHER" id="PTHR43881">
    <property type="entry name" value="GAMMA-GLUTAMYLTRANSPEPTIDASE (AFU_ORTHOLOGUE AFUA_4G13580)"/>
    <property type="match status" value="1"/>
</dbReference>
<dbReference type="GO" id="GO:0006750">
    <property type="term" value="P:glutathione biosynthetic process"/>
    <property type="evidence" value="ECO:0007669"/>
    <property type="project" value="UniProtKB-KW"/>
</dbReference>
<keyword evidence="6" id="KW-0317">Glutathione biosynthesis</keyword>
<keyword evidence="6" id="KW-0865">Zymogen</keyword>
<keyword evidence="6" id="KW-0378">Hydrolase</keyword>
<evidence type="ECO:0000313" key="8">
    <source>
        <dbReference type="Proteomes" id="UP000028302"/>
    </source>
</evidence>
<evidence type="ECO:0000256" key="3">
    <source>
        <dbReference type="ARBA" id="ARBA00047417"/>
    </source>
</evidence>
<comment type="catalytic activity">
    <reaction evidence="2 6">
        <text>glutathione + H2O = L-cysteinylglycine + L-glutamate</text>
        <dbReference type="Rhea" id="RHEA:28807"/>
        <dbReference type="ChEBI" id="CHEBI:15377"/>
        <dbReference type="ChEBI" id="CHEBI:29985"/>
        <dbReference type="ChEBI" id="CHEBI:57925"/>
        <dbReference type="ChEBI" id="CHEBI:61694"/>
        <dbReference type="EC" id="3.4.19.13"/>
    </reaction>
</comment>
<evidence type="ECO:0000256" key="6">
    <source>
        <dbReference type="RuleBase" id="RU368036"/>
    </source>
</evidence>
<dbReference type="GO" id="GO:0103068">
    <property type="term" value="F:leukotriene C4 gamma-glutamyl transferase activity"/>
    <property type="evidence" value="ECO:0007669"/>
    <property type="project" value="UniProtKB-EC"/>
</dbReference>
<feature type="binding site" evidence="5">
    <location>
        <position position="420"/>
    </location>
    <ligand>
        <name>L-glutamate</name>
        <dbReference type="ChEBI" id="CHEBI:29985"/>
    </ligand>
</feature>
<evidence type="ECO:0000256" key="1">
    <source>
        <dbReference type="ARBA" id="ARBA00001049"/>
    </source>
</evidence>
<sequence length="524" mass="56237">MSLRGMVCSPHYLATAAGQAILREGGSAVDAAIAVNAVLGVVFPHMTGIGGDAFWLIHSNDASAPVALNGSGRAVGAATRDWYRERELDVIPHRGALAALTVPGAVDSWCMAHERYGRLPLSVVLEPAIEHARHGYPVGESQARFTSECVDALNGCPVAAAQFLPDGRAPQPGDVMRQSALADTLETIARHGRAGFYEGDVAAEIVRHLGAAGQAWTANDLADHRGDWAEPISTRYRGLDCYQTPPNSQGFAHLIMLNILEQFDVAALHDDPAAYVDLVVAATREAFQVRDQYLTDPVFHDIPLPRLLSKDFARECAARIRDGQPNEYQAQSIGGDTTATTVVDGQGNAVSLIQSIYHEWGAATMAGDTGVLLQNRGALFSLADDHVNRLEPGKRSFHTLMPSMAYRDGRPWLVYGTMGGEGQPQTCTALLTRMLDFGLDPQRAVDAPRWLYGRSWGAAIDGLRVESRFDPAMDASLAARGHDVDRVGAWEGVMGHAVAIRIDPTKGVLQGAADPRGEGIALGW</sequence>
<gene>
    <name evidence="7" type="ORF">C41B8_00260</name>
</gene>
<dbReference type="STRING" id="1304275.C41B8_00260"/>
<dbReference type="NCBIfam" id="TIGR00066">
    <property type="entry name" value="g_glut_trans"/>
    <property type="match status" value="1"/>
</dbReference>
<dbReference type="Proteomes" id="UP000028302">
    <property type="component" value="Unassembled WGS sequence"/>
</dbReference>
<evidence type="ECO:0000256" key="2">
    <source>
        <dbReference type="ARBA" id="ARBA00001089"/>
    </source>
</evidence>
<dbReference type="AlphaFoldDB" id="A0A084IR01"/>
<evidence type="ECO:0000256" key="4">
    <source>
        <dbReference type="PIRSR" id="PIRSR600101-1"/>
    </source>
</evidence>
<keyword evidence="8" id="KW-1185">Reference proteome</keyword>
<reference evidence="7 8" key="1">
    <citation type="submission" date="2013-03" db="EMBL/GenBank/DDBJ databases">
        <title>Salinisphaera hydrothermalis C41B8 Genome Sequencing.</title>
        <authorList>
            <person name="Li C."/>
            <person name="Lai Q."/>
            <person name="Shao Z."/>
        </authorList>
    </citation>
    <scope>NUCLEOTIDE SEQUENCE [LARGE SCALE GENOMIC DNA]</scope>
    <source>
        <strain evidence="7 8">C41B8</strain>
    </source>
</reference>
<keyword evidence="6" id="KW-0012">Acyltransferase</keyword>
<dbReference type="GO" id="GO:0036374">
    <property type="term" value="F:glutathione hydrolase activity"/>
    <property type="evidence" value="ECO:0007669"/>
    <property type="project" value="UniProtKB-UniRule"/>
</dbReference>
<comment type="subunit">
    <text evidence="6">This enzyme consists of two polypeptide chains, which are synthesized in precursor form from a single polypeptide.</text>
</comment>
<dbReference type="InterPro" id="IPR052896">
    <property type="entry name" value="GGT-like_enzyme"/>
</dbReference>
<evidence type="ECO:0000256" key="5">
    <source>
        <dbReference type="PIRSR" id="PIRSR600101-2"/>
    </source>
</evidence>
<feature type="active site" description="Nucleophile" evidence="4">
    <location>
        <position position="337"/>
    </location>
</feature>
<comment type="catalytic activity">
    <reaction evidence="1 6">
        <text>an S-substituted glutathione + H2O = an S-substituted L-cysteinylglycine + L-glutamate</text>
        <dbReference type="Rhea" id="RHEA:59468"/>
        <dbReference type="ChEBI" id="CHEBI:15377"/>
        <dbReference type="ChEBI" id="CHEBI:29985"/>
        <dbReference type="ChEBI" id="CHEBI:90779"/>
        <dbReference type="ChEBI" id="CHEBI:143103"/>
        <dbReference type="EC" id="3.4.19.13"/>
    </reaction>
</comment>
<protein>
    <recommendedName>
        <fullName evidence="6">Glutathione hydrolase proenzyme</fullName>
        <ecNumber evidence="6">2.3.2.2</ecNumber>
        <ecNumber evidence="6">3.4.19.13</ecNumber>
    </recommendedName>
    <component>
        <recommendedName>
            <fullName evidence="6">Glutathione hydrolase large chain</fullName>
        </recommendedName>
    </component>
    <component>
        <recommendedName>
            <fullName evidence="6">Glutathione hydrolase small chain</fullName>
        </recommendedName>
    </component>
</protein>